<dbReference type="AlphaFoldDB" id="G7YG81"/>
<proteinExistence type="predicted"/>
<dbReference type="InterPro" id="IPR003961">
    <property type="entry name" value="FN3_dom"/>
</dbReference>
<dbReference type="Proteomes" id="UP000008909">
    <property type="component" value="Unassembled WGS sequence"/>
</dbReference>
<sequence length="776" mass="88660">MHSPVNDCDIMELPRNRCYKRTKFSSRLGTFTVLPDWKNLTVDRHTRSSDLSCTDFSFHFDTSLMDTRRWVQEAALDSIASALKPQFAAKVMNARRENVLAVQNQEDFVPNRSPAAQRPATIIPARNFSIKPQVLTNRACESYDCPDYSLCNTVDLWKNEFTIRLLIRPGYKKLIVQLPVNSSGQSEAMGYRILIQHGNWSRTNQVPPGSQETIFKGLMPCRYYCVSAYAWTALTRIQLIGKGCEQTKVKYLNAIRDFQVTSLASGTEQAVHWKRPAGLSKCGLLHYSLIYRGRNSTTERRWFTSEGPHLISGLQPDAEYYYSVRAYLGELQSSESGWQYSKTNKGLGPPKPYKAQAVPTVGGFRLTWNLPTAESSQRVRKYLVSFGTEAFLFINTGELEYAFTGLPFCQTFNLSLQSVSYSNKTSSKIYECVTTLGTARARSFLKHFSSVHRRSGKKAFTGSILVVHALVWDLSSWYPTSTQQGLVKWYDKKAHTNLGCSNRFRPMTGLIWYAAWTTRTGRPTTEILRNSENTENSQYLIVVGPTPSNNVDQELFQDMVTGFHVQEKLFGKDIKYTRSVNYLITCQTKPGFVLAHRIQNQQQAPVSKTFSLGLEKVVDRTAVIIRYFVKVREKANAASELHNPLCLPAMTPGDSLFGLSKQSRIKIRIPPKQVKYKSVLRKKYLNGVLDIKFLGVEILLIQYKRILRKYNQQKKVMRRMIGGFYVLKGLDVIYSVKHLPRKRMSSRLIAKERLKSCSARRSTWMKSTTERHMVIR</sequence>
<dbReference type="EMBL" id="DF143223">
    <property type="protein sequence ID" value="GAA51964.1"/>
    <property type="molecule type" value="Genomic_DNA"/>
</dbReference>
<gene>
    <name evidence="2" type="ORF">CLF_107149</name>
</gene>
<accession>G7YG81</accession>
<keyword evidence="3" id="KW-1185">Reference proteome</keyword>
<dbReference type="Gene3D" id="2.60.40.10">
    <property type="entry name" value="Immunoglobulins"/>
    <property type="match status" value="1"/>
</dbReference>
<protein>
    <recommendedName>
        <fullName evidence="1">Fibronectin type-III domain-containing protein</fullName>
    </recommendedName>
</protein>
<dbReference type="PROSITE" id="PS50853">
    <property type="entry name" value="FN3"/>
    <property type="match status" value="1"/>
</dbReference>
<name>G7YG81_CLOSI</name>
<reference key="2">
    <citation type="submission" date="2011-10" db="EMBL/GenBank/DDBJ databases">
        <title>The genome and transcriptome sequence of Clonorchis sinensis provide insights into the carcinogenic liver fluke.</title>
        <authorList>
            <person name="Wang X."/>
            <person name="Huang Y."/>
            <person name="Chen W."/>
            <person name="Liu H."/>
            <person name="Guo L."/>
            <person name="Chen Y."/>
            <person name="Luo F."/>
            <person name="Zhou W."/>
            <person name="Sun J."/>
            <person name="Mao Q."/>
            <person name="Liang P."/>
            <person name="Zhou C."/>
            <person name="Tian Y."/>
            <person name="Men J."/>
            <person name="Lv X."/>
            <person name="Huang L."/>
            <person name="Zhou J."/>
            <person name="Hu Y."/>
            <person name="Li R."/>
            <person name="Zhang F."/>
            <person name="Lei H."/>
            <person name="Li X."/>
            <person name="Hu X."/>
            <person name="Liang C."/>
            <person name="Xu J."/>
            <person name="Wu Z."/>
            <person name="Yu X."/>
        </authorList>
    </citation>
    <scope>NUCLEOTIDE SEQUENCE</scope>
    <source>
        <strain>Henan</strain>
    </source>
</reference>
<reference evidence="2" key="1">
    <citation type="journal article" date="2011" name="Genome Biol.">
        <title>The draft genome of the carcinogenic human liver fluke Clonorchis sinensis.</title>
        <authorList>
            <person name="Wang X."/>
            <person name="Chen W."/>
            <person name="Huang Y."/>
            <person name="Sun J."/>
            <person name="Men J."/>
            <person name="Liu H."/>
            <person name="Luo F."/>
            <person name="Guo L."/>
            <person name="Lv X."/>
            <person name="Deng C."/>
            <person name="Zhou C."/>
            <person name="Fan Y."/>
            <person name="Li X."/>
            <person name="Huang L."/>
            <person name="Hu Y."/>
            <person name="Liang C."/>
            <person name="Hu X."/>
            <person name="Xu J."/>
            <person name="Yu X."/>
        </authorList>
    </citation>
    <scope>NUCLEOTIDE SEQUENCE [LARGE SCALE GENOMIC DNA]</scope>
    <source>
        <strain evidence="2">Henan</strain>
    </source>
</reference>
<dbReference type="SUPFAM" id="SSF49265">
    <property type="entry name" value="Fibronectin type III"/>
    <property type="match status" value="1"/>
</dbReference>
<dbReference type="InterPro" id="IPR013783">
    <property type="entry name" value="Ig-like_fold"/>
</dbReference>
<dbReference type="CDD" id="cd00063">
    <property type="entry name" value="FN3"/>
    <property type="match status" value="1"/>
</dbReference>
<dbReference type="InterPro" id="IPR036116">
    <property type="entry name" value="FN3_sf"/>
</dbReference>
<organism evidence="2 3">
    <name type="scientific">Clonorchis sinensis</name>
    <name type="common">Chinese liver fluke</name>
    <dbReference type="NCBI Taxonomy" id="79923"/>
    <lineage>
        <taxon>Eukaryota</taxon>
        <taxon>Metazoa</taxon>
        <taxon>Spiralia</taxon>
        <taxon>Lophotrochozoa</taxon>
        <taxon>Platyhelminthes</taxon>
        <taxon>Trematoda</taxon>
        <taxon>Digenea</taxon>
        <taxon>Opisthorchiida</taxon>
        <taxon>Opisthorchiata</taxon>
        <taxon>Opisthorchiidae</taxon>
        <taxon>Clonorchis</taxon>
    </lineage>
</organism>
<evidence type="ECO:0000259" key="1">
    <source>
        <dbReference type="PROSITE" id="PS50853"/>
    </source>
</evidence>
<evidence type="ECO:0000313" key="3">
    <source>
        <dbReference type="Proteomes" id="UP000008909"/>
    </source>
</evidence>
<evidence type="ECO:0000313" key="2">
    <source>
        <dbReference type="EMBL" id="GAA51964.1"/>
    </source>
</evidence>
<dbReference type="SMART" id="SM00060">
    <property type="entry name" value="FN3"/>
    <property type="match status" value="1"/>
</dbReference>
<feature type="domain" description="Fibronectin type-III" evidence="1">
    <location>
        <begin position="254"/>
        <end position="346"/>
    </location>
</feature>